<dbReference type="AlphaFoldDB" id="A0A351JUH0"/>
<dbReference type="EMBL" id="DNHX01000040">
    <property type="protein sequence ID" value="HAZ29940.1"/>
    <property type="molecule type" value="Genomic_DNA"/>
</dbReference>
<sequence>MAECAYAIILKNDCASYVKGPDNKRLLKLHGRTDSILIINTQKIDAKPLLDLGAHLLCSFGIRLNGTGQLTKKGFTDIEFCYESLNTDANEFIKGEVLEVFREGIVPAVRELADRSGLPSNRAVENLQVTCKILSDGCISRHGERNKIRLFVDETLN</sequence>
<comment type="caution">
    <text evidence="1">The sequence shown here is derived from an EMBL/GenBank/DDBJ whole genome shotgun (WGS) entry which is preliminary data.</text>
</comment>
<proteinExistence type="predicted"/>
<accession>A0A351JUH0</accession>
<evidence type="ECO:0000313" key="1">
    <source>
        <dbReference type="EMBL" id="HAZ29940.1"/>
    </source>
</evidence>
<dbReference type="Proteomes" id="UP000264072">
    <property type="component" value="Unassembled WGS sequence"/>
</dbReference>
<reference evidence="1 2" key="1">
    <citation type="journal article" date="2018" name="Nat. Biotechnol.">
        <title>A standardized bacterial taxonomy based on genome phylogeny substantially revises the tree of life.</title>
        <authorList>
            <person name="Parks D.H."/>
            <person name="Chuvochina M."/>
            <person name="Waite D.W."/>
            <person name="Rinke C."/>
            <person name="Skarshewski A."/>
            <person name="Chaumeil P.A."/>
            <person name="Hugenholtz P."/>
        </authorList>
    </citation>
    <scope>NUCLEOTIDE SEQUENCE [LARGE SCALE GENOMIC DNA]</scope>
    <source>
        <strain evidence="1">UBA10185</strain>
    </source>
</reference>
<evidence type="ECO:0000313" key="2">
    <source>
        <dbReference type="Proteomes" id="UP000264072"/>
    </source>
</evidence>
<organism evidence="1 2">
    <name type="scientific">candidate division WWE3 bacterium</name>
    <dbReference type="NCBI Taxonomy" id="2053526"/>
    <lineage>
        <taxon>Bacteria</taxon>
        <taxon>Katanobacteria</taxon>
    </lineage>
</organism>
<name>A0A351JUH0_UNCKA</name>
<gene>
    <name evidence="1" type="ORF">DCY43_04380</name>
</gene>
<protein>
    <submittedName>
        <fullName evidence="1">Uncharacterized protein</fullName>
    </submittedName>
</protein>